<reference evidence="2 3" key="1">
    <citation type="submission" date="2016-07" db="EMBL/GenBank/DDBJ databases">
        <title>Multiple horizontal gene transfer events from other fungi enriched the ability of initially mycotrophic Trichoderma (Ascomycota) to feed on dead plant biomass.</title>
        <authorList>
            <consortium name="DOE Joint Genome Institute"/>
            <person name="Aerts A."/>
            <person name="Atanasova L."/>
            <person name="Chenthamara K."/>
            <person name="Zhang J."/>
            <person name="Grujic M."/>
            <person name="Henrissat B."/>
            <person name="Kuo A."/>
            <person name="Salamov A."/>
            <person name="Lipzen A."/>
            <person name="Labutti K."/>
            <person name="Barry K."/>
            <person name="Miao Y."/>
            <person name="Rahimi M.J."/>
            <person name="Shen Q."/>
            <person name="Grigoriev I.V."/>
            <person name="Kubicek C.P."/>
            <person name="Druzhinina I.S."/>
        </authorList>
    </citation>
    <scope>NUCLEOTIDE SEQUENCE [LARGE SCALE GENOMIC DNA]</scope>
    <source>
        <strain evidence="2 3">ATCC 18648</strain>
    </source>
</reference>
<name>A0A2T4C0Q7_TRILO</name>
<evidence type="ECO:0000313" key="2">
    <source>
        <dbReference type="EMBL" id="PTB75147.1"/>
    </source>
</evidence>
<protein>
    <submittedName>
        <fullName evidence="2">Uncharacterized protein</fullName>
    </submittedName>
</protein>
<dbReference type="OrthoDB" id="4773695at2759"/>
<accession>A0A2T4C0Q7</accession>
<sequence length="103" mass="11927">MALLPGPRAMIMEDDEETPLLSDRDRESWRRPWQHDNAFIRLPSQSIRHVWRNPQLMVPGHDSAVWEFAEAGYRGPFLELDGCDMFYEHNMSGDLLKVSSGRG</sequence>
<gene>
    <name evidence="2" type="ORF">M440DRAFT_338013</name>
</gene>
<proteinExistence type="predicted"/>
<evidence type="ECO:0000256" key="1">
    <source>
        <dbReference type="SAM" id="MobiDB-lite"/>
    </source>
</evidence>
<dbReference type="Proteomes" id="UP000240760">
    <property type="component" value="Unassembled WGS sequence"/>
</dbReference>
<organism evidence="2 3">
    <name type="scientific">Trichoderma longibrachiatum ATCC 18648</name>
    <dbReference type="NCBI Taxonomy" id="983965"/>
    <lineage>
        <taxon>Eukaryota</taxon>
        <taxon>Fungi</taxon>
        <taxon>Dikarya</taxon>
        <taxon>Ascomycota</taxon>
        <taxon>Pezizomycotina</taxon>
        <taxon>Sordariomycetes</taxon>
        <taxon>Hypocreomycetidae</taxon>
        <taxon>Hypocreales</taxon>
        <taxon>Hypocreaceae</taxon>
        <taxon>Trichoderma</taxon>
    </lineage>
</organism>
<feature type="region of interest" description="Disordered" evidence="1">
    <location>
        <begin position="1"/>
        <end position="25"/>
    </location>
</feature>
<dbReference type="EMBL" id="KZ679134">
    <property type="protein sequence ID" value="PTB75147.1"/>
    <property type="molecule type" value="Genomic_DNA"/>
</dbReference>
<keyword evidence="3" id="KW-1185">Reference proteome</keyword>
<dbReference type="AlphaFoldDB" id="A0A2T4C0Q7"/>
<evidence type="ECO:0000313" key="3">
    <source>
        <dbReference type="Proteomes" id="UP000240760"/>
    </source>
</evidence>